<evidence type="ECO:0000259" key="2">
    <source>
        <dbReference type="Pfam" id="PF03043"/>
    </source>
</evidence>
<organism evidence="4 5">
    <name type="scientific">macacine betaherpesvirus 9</name>
    <dbReference type="NCBI Taxonomy" id="2560568"/>
    <lineage>
        <taxon>Viruses</taxon>
        <taxon>Duplodnaviria</taxon>
        <taxon>Heunggongvirae</taxon>
        <taxon>Peploviricota</taxon>
        <taxon>Herviviricetes</taxon>
        <taxon>Herpesvirales</taxon>
        <taxon>Orthoherpesviridae</taxon>
        <taxon>Betaherpesvirinae</taxon>
        <taxon>Roseolovirus</taxon>
        <taxon>Roseolovirus macacinebeta9</taxon>
    </lineage>
</organism>
<protein>
    <submittedName>
        <fullName evidence="4">Protein UL87</fullName>
    </submittedName>
</protein>
<dbReference type="Proteomes" id="UP000202843">
    <property type="component" value="Segment"/>
</dbReference>
<gene>
    <name evidence="4" type="primary">U58</name>
</gene>
<evidence type="ECO:0000259" key="3">
    <source>
        <dbReference type="Pfam" id="PF04532"/>
    </source>
</evidence>
<dbReference type="Pfam" id="PF03043">
    <property type="entry name" value="Herpes_UL87"/>
    <property type="match status" value="1"/>
</dbReference>
<dbReference type="Pfam" id="PF04532">
    <property type="entry name" value="DUF587"/>
    <property type="match status" value="1"/>
</dbReference>
<dbReference type="GeneID" id="27912035"/>
<dbReference type="EMBL" id="KU351741">
    <property type="protein sequence ID" value="ANC96529.1"/>
    <property type="molecule type" value="Genomic_DNA"/>
</dbReference>
<accession>A0A191S3S8</accession>
<dbReference type="RefSeq" id="YP_009253965.1">
    <property type="nucleotide sequence ID" value="NC_030200.1"/>
</dbReference>
<dbReference type="InterPro" id="IPR004285">
    <property type="entry name" value="Herpes_UL87_C"/>
</dbReference>
<evidence type="ECO:0000313" key="4">
    <source>
        <dbReference type="EMBL" id="ANC96529.1"/>
    </source>
</evidence>
<name>A0A191S3S8_9BETA</name>
<dbReference type="OrthoDB" id="469at10239"/>
<proteinExistence type="inferred from homology"/>
<evidence type="ECO:0000313" key="5">
    <source>
        <dbReference type="Proteomes" id="UP000202843"/>
    </source>
</evidence>
<reference evidence="4 5" key="1">
    <citation type="journal article" date="2016" name="J. Virol.">
        <title>Complete Unique Genome Sequence, Expression Profile, and Salivary Gland Tissue Tropism of the Herpesvirus 7 Homolog in Pigtailed Macaques.</title>
        <authorList>
            <person name="Staheli J.P."/>
            <person name="Dyen M.R."/>
            <person name="Basom R."/>
            <person name="Fitzgibbon M."/>
            <person name="Barcy S."/>
        </authorList>
    </citation>
    <scope>NUCLEOTIDE SEQUENCE [LARGE SCALE GENOMIC DNA]</scope>
</reference>
<evidence type="ECO:0000256" key="1">
    <source>
        <dbReference type="ARBA" id="ARBA00007679"/>
    </source>
</evidence>
<sequence length="763" mass="89058">MENFLFKETLIVNDKNTLHNAKNIPVFVDSYDLTAEVARSEDQRLAKQVNISLEKINEIIKVIFSTSGPSIRNVKDQAKLTLCRLLLGPVSVPCYCDEWDVNSYLHKRSYDCIGPVLYIYRNNLNCCENPYRFSIMENYHSTHIFRGLLSLTEWNQHLPNILCTCSNVMNDKYTATIFPKNISIYMEYYPYFLCFLCKYLSIIDIEQCTNELISYLGSKTSQRIIIHYKLLFGFRSIPMNPTVSCLEQFFILEFQKICYTVSTHNEITADFFKVIGTKFHENKHFALRTFKLSSQITPNVQTFSLVKFKLQSLYLNIKIFTKCSKPNLFNGFYYGKTLYVFDEKQLIWRNLLLIYYGYFMKDKKQAVENNLLPFYYIRILDRLSFKRLREAGSSFRFQIPIHKDNEFPLTPGGKDFAEITSITQGGITINAFNTNRVMNLKATISEYSRCFLHQIPKSMTHSFVMYKHTFKEPSLTVSTFISNDDVTTSSLNINIRGPYCDFLYALNVYKLHVNIQDFFLPAFVCNSNNSVDLHGLDDQELVRKRKKKVYWITNFPCMISNSEKVNVGWFKAGTGIIPRVSGKDLKNVLSKELKSIQEIPHLSFDFKLHTLLTFLERRNMHQIPFLVKQYLIFLRLGLLLEYGLEKEKKVHDIMIFLIKRGFFDFNKNSVANSKIKHACALVGSRVANNVPKILTRQKKLKLDHLGRNVNGLTVLRYIITNKYYIRKNVFVKLLKYLANSCSNTYVKDESKKLLHLLNSQKND</sequence>
<feature type="domain" description="Herpesvirus UL87 N-terminal" evidence="3">
    <location>
        <begin position="8"/>
        <end position="213"/>
    </location>
</feature>
<comment type="similarity">
    <text evidence="1">Belongs to the herpesviridae UL87 family.</text>
</comment>
<dbReference type="InterPro" id="IPR007618">
    <property type="entry name" value="Herpes_UL87_N"/>
</dbReference>
<keyword evidence="5" id="KW-1185">Reference proteome</keyword>
<dbReference type="KEGG" id="vg:27912035"/>
<feature type="domain" description="Herpesvirus UL87 C-terminal" evidence="2">
    <location>
        <begin position="217"/>
        <end position="738"/>
    </location>
</feature>